<comment type="caution">
    <text evidence="14">The sequence shown here is derived from an EMBL/GenBank/DDBJ whole genome shotgun (WGS) entry which is preliminary data.</text>
</comment>
<dbReference type="GO" id="GO:0016747">
    <property type="term" value="F:acyltransferase activity, transferring groups other than amino-acyl groups"/>
    <property type="evidence" value="ECO:0007669"/>
    <property type="project" value="InterPro"/>
</dbReference>
<organism evidence="14 15">
    <name type="scientific">Desulfovibrio subterraneus</name>
    <dbReference type="NCBI Taxonomy" id="2718620"/>
    <lineage>
        <taxon>Bacteria</taxon>
        <taxon>Pseudomonadati</taxon>
        <taxon>Thermodesulfobacteriota</taxon>
        <taxon>Desulfovibrionia</taxon>
        <taxon>Desulfovibrionales</taxon>
        <taxon>Desulfovibrionaceae</taxon>
        <taxon>Desulfovibrio</taxon>
    </lineage>
</organism>
<keyword evidence="6" id="KW-0479">Metal-binding</keyword>
<dbReference type="Proteomes" id="UP000503840">
    <property type="component" value="Unassembled WGS sequence"/>
</dbReference>
<dbReference type="GO" id="GO:0051144">
    <property type="term" value="P:1,2-propanediol catabolic process"/>
    <property type="evidence" value="ECO:0007669"/>
    <property type="project" value="UniProtKB-UniPathway"/>
</dbReference>
<reference evidence="14 15" key="1">
    <citation type="submission" date="2020-05" db="EMBL/GenBank/DDBJ databases">
        <title>Draft genome sequence of Desulfovibrio sp. strain HN2T.</title>
        <authorList>
            <person name="Ueno A."/>
            <person name="Tamazawa S."/>
            <person name="Tamamura S."/>
            <person name="Murakami T."/>
            <person name="Kiyama T."/>
            <person name="Inomata H."/>
            <person name="Amano Y."/>
            <person name="Miyakawa K."/>
            <person name="Tamaki H."/>
            <person name="Naganuma T."/>
            <person name="Kaneko K."/>
        </authorList>
    </citation>
    <scope>NUCLEOTIDE SEQUENCE [LARGE SCALE GENOMIC DNA]</scope>
    <source>
        <strain evidence="14 15">HN2</strain>
    </source>
</reference>
<evidence type="ECO:0000256" key="8">
    <source>
        <dbReference type="ARBA" id="ARBA00023315"/>
    </source>
</evidence>
<evidence type="ECO:0000256" key="4">
    <source>
        <dbReference type="ARBA" id="ARBA00020837"/>
    </source>
</evidence>
<accession>A0A7J0BN05</accession>
<dbReference type="InterPro" id="IPR008300">
    <property type="entry name" value="PTAC"/>
</dbReference>
<evidence type="ECO:0000256" key="13">
    <source>
        <dbReference type="ARBA" id="ARBA00033077"/>
    </source>
</evidence>
<sequence length="245" mass="25922">MDERAIKDILEGVLKNVLSQMGGQAAGQPGCQPAYQPHAAPCCEGGDTPIPVELSARHVHLSEKDAIALFGAPLTHARDLSQPGQFLAKERVRLIGPKGVMDNVAVLGPSRGSSQVEISKTDARILGIDAPVRQSGDTKSTPGIILASQTGIVGLEEGVIIASRHIHMPPADAKKLCVADGDLVSVRIDGDRPLVLEDVLIRVNEQFKLAMHIDPDEGNSAGWNSKVNGRIISRKNGAVHGLCSH</sequence>
<keyword evidence="8" id="KW-0012">Acyltransferase</keyword>
<protein>
    <recommendedName>
        <fullName evidence="4">Phosphate propanoyltransferase</fullName>
        <ecNumber evidence="3">2.3.1.222</ecNumber>
    </recommendedName>
    <alternativeName>
        <fullName evidence="12">Phosphate acyltransferase PduL</fullName>
    </alternativeName>
    <alternativeName>
        <fullName evidence="11">Phosphotransacylase PduL</fullName>
    </alternativeName>
    <alternativeName>
        <fullName evidence="13">Propanediol utilization protein PduL</fullName>
    </alternativeName>
</protein>
<comment type="cofactor">
    <cofactor evidence="1">
        <name>Zn(2+)</name>
        <dbReference type="ChEBI" id="CHEBI:29105"/>
    </cofactor>
</comment>
<dbReference type="UniPathway" id="UPA00621"/>
<dbReference type="PANTHER" id="PTHR39453:SF1">
    <property type="entry name" value="PHOSPHATE PROPANOYLTRANSFERASE"/>
    <property type="match status" value="1"/>
</dbReference>
<evidence type="ECO:0000313" key="15">
    <source>
        <dbReference type="Proteomes" id="UP000503840"/>
    </source>
</evidence>
<evidence type="ECO:0000256" key="12">
    <source>
        <dbReference type="ARBA" id="ARBA00030939"/>
    </source>
</evidence>
<keyword evidence="5" id="KW-0808">Transferase</keyword>
<name>A0A7J0BN05_9BACT</name>
<dbReference type="PANTHER" id="PTHR39453">
    <property type="entry name" value="PHOSPHATE PROPANOYLTRANSFERASE"/>
    <property type="match status" value="1"/>
</dbReference>
<keyword evidence="7" id="KW-0862">Zinc</keyword>
<keyword evidence="10" id="KW-1283">Bacterial microcompartment</keyword>
<evidence type="ECO:0000256" key="11">
    <source>
        <dbReference type="ARBA" id="ARBA00030044"/>
    </source>
</evidence>
<dbReference type="EC" id="2.3.1.222" evidence="3"/>
<evidence type="ECO:0000256" key="1">
    <source>
        <dbReference type="ARBA" id="ARBA00001947"/>
    </source>
</evidence>
<gene>
    <name evidence="14" type="ORF">DSM101010T_34210</name>
</gene>
<dbReference type="RefSeq" id="WP_174406692.1">
    <property type="nucleotide sequence ID" value="NZ_BLVO01000016.1"/>
</dbReference>
<evidence type="ECO:0000256" key="10">
    <source>
        <dbReference type="ARBA" id="ARBA00024446"/>
    </source>
</evidence>
<evidence type="ECO:0000256" key="3">
    <source>
        <dbReference type="ARBA" id="ARBA00012206"/>
    </source>
</evidence>
<comment type="subcellular location">
    <subcellularLocation>
        <location evidence="9">Bacterial microcompartment</location>
    </subcellularLocation>
</comment>
<evidence type="ECO:0000313" key="14">
    <source>
        <dbReference type="EMBL" id="GFM35056.1"/>
    </source>
</evidence>
<dbReference type="EMBL" id="BLVO01000016">
    <property type="protein sequence ID" value="GFM35056.1"/>
    <property type="molecule type" value="Genomic_DNA"/>
</dbReference>
<evidence type="ECO:0000256" key="7">
    <source>
        <dbReference type="ARBA" id="ARBA00022833"/>
    </source>
</evidence>
<evidence type="ECO:0000256" key="5">
    <source>
        <dbReference type="ARBA" id="ARBA00022679"/>
    </source>
</evidence>
<keyword evidence="15" id="KW-1185">Reference proteome</keyword>
<evidence type="ECO:0000256" key="6">
    <source>
        <dbReference type="ARBA" id="ARBA00022723"/>
    </source>
</evidence>
<evidence type="ECO:0000256" key="2">
    <source>
        <dbReference type="ARBA" id="ARBA00007342"/>
    </source>
</evidence>
<dbReference type="NCBIfam" id="NF011652">
    <property type="entry name" value="PRK15070.1"/>
    <property type="match status" value="1"/>
</dbReference>
<evidence type="ECO:0000256" key="9">
    <source>
        <dbReference type="ARBA" id="ARBA00024322"/>
    </source>
</evidence>
<dbReference type="GO" id="GO:0046872">
    <property type="term" value="F:metal ion binding"/>
    <property type="evidence" value="ECO:0007669"/>
    <property type="project" value="UniProtKB-KW"/>
</dbReference>
<dbReference type="AlphaFoldDB" id="A0A7J0BN05"/>
<dbReference type="GO" id="GO:0031469">
    <property type="term" value="C:bacterial microcompartment"/>
    <property type="evidence" value="ECO:0007669"/>
    <property type="project" value="UniProtKB-SubCell"/>
</dbReference>
<comment type="similarity">
    <text evidence="2">Belongs to the PduL family.</text>
</comment>
<dbReference type="Pfam" id="PF06130">
    <property type="entry name" value="PTAC"/>
    <property type="match status" value="1"/>
</dbReference>
<proteinExistence type="inferred from homology"/>